<reference evidence="5" key="1">
    <citation type="submission" date="2021-01" db="EMBL/GenBank/DDBJ databases">
        <authorList>
            <person name="Eckstrom K.M.E."/>
        </authorList>
    </citation>
    <scope>NUCLEOTIDE SEQUENCE</scope>
    <source>
        <strain evidence="5">UVCC 0001</strain>
    </source>
</reference>
<gene>
    <name evidence="5" type="ORF">QBZ16_002708</name>
</gene>
<evidence type="ECO:0000256" key="4">
    <source>
        <dbReference type="ARBA" id="ARBA00022807"/>
    </source>
</evidence>
<dbReference type="GO" id="GO:0008234">
    <property type="term" value="F:cysteine-type peptidase activity"/>
    <property type="evidence" value="ECO:0007669"/>
    <property type="project" value="UniProtKB-KW"/>
</dbReference>
<proteinExistence type="inferred from homology"/>
<accession>A0AAD9IK23</accession>
<dbReference type="PANTHER" id="PTHR23402">
    <property type="entry name" value="PROTEASE FAMILY C15 PYROGLUTAMYL-PEPTIDASE I-RELATED"/>
    <property type="match status" value="1"/>
</dbReference>
<evidence type="ECO:0000256" key="2">
    <source>
        <dbReference type="ARBA" id="ARBA00022670"/>
    </source>
</evidence>
<dbReference type="PANTHER" id="PTHR23402:SF1">
    <property type="entry name" value="PYROGLUTAMYL-PEPTIDASE I"/>
    <property type="match status" value="1"/>
</dbReference>
<dbReference type="AlphaFoldDB" id="A0AAD9IK23"/>
<sequence>MASIYVTAFGPFAGVEVNPTEELLTDLQARWKSQPLGRLLMGPSGHQVDVEATKIKLETYACNEASFRVPDCDGWQPQEEPISQSHPFKSKLITEVPVRVIAGMLETRGFPVEQSFDAGRFVCNYTYYQSMRLAAQASRPVQALFVHVPRAEAMPLQRQKEVLWEILRELAETMTGALEVGGSADLLNKIQVERWPSVLRAMQAGCCPSEVA</sequence>
<keyword evidence="6" id="KW-1185">Reference proteome</keyword>
<keyword evidence="3" id="KW-0378">Hydrolase</keyword>
<comment type="caution">
    <text evidence="5">The sequence shown here is derived from an EMBL/GenBank/DDBJ whole genome shotgun (WGS) entry which is preliminary data.</text>
</comment>
<protein>
    <recommendedName>
        <fullName evidence="7">Pyroglutamyl-peptidase I</fullName>
    </recommendedName>
</protein>
<dbReference type="Proteomes" id="UP001255856">
    <property type="component" value="Unassembled WGS sequence"/>
</dbReference>
<dbReference type="Gene3D" id="3.40.630.20">
    <property type="entry name" value="Peptidase C15, pyroglutamyl peptidase I-like"/>
    <property type="match status" value="1"/>
</dbReference>
<dbReference type="EMBL" id="JASFZW010000003">
    <property type="protein sequence ID" value="KAK2079018.1"/>
    <property type="molecule type" value="Genomic_DNA"/>
</dbReference>
<evidence type="ECO:0000256" key="1">
    <source>
        <dbReference type="ARBA" id="ARBA00006641"/>
    </source>
</evidence>
<evidence type="ECO:0000256" key="3">
    <source>
        <dbReference type="ARBA" id="ARBA00022801"/>
    </source>
</evidence>
<organism evidence="5 6">
    <name type="scientific">Prototheca wickerhamii</name>
    <dbReference type="NCBI Taxonomy" id="3111"/>
    <lineage>
        <taxon>Eukaryota</taxon>
        <taxon>Viridiplantae</taxon>
        <taxon>Chlorophyta</taxon>
        <taxon>core chlorophytes</taxon>
        <taxon>Trebouxiophyceae</taxon>
        <taxon>Chlorellales</taxon>
        <taxon>Chlorellaceae</taxon>
        <taxon>Prototheca</taxon>
    </lineage>
</organism>
<keyword evidence="2" id="KW-0645">Protease</keyword>
<dbReference type="GO" id="GO:0006508">
    <property type="term" value="P:proteolysis"/>
    <property type="evidence" value="ECO:0007669"/>
    <property type="project" value="UniProtKB-KW"/>
</dbReference>
<comment type="similarity">
    <text evidence="1">Belongs to the peptidase C15 family.</text>
</comment>
<name>A0AAD9IK23_PROWI</name>
<keyword evidence="4" id="KW-0788">Thiol protease</keyword>
<dbReference type="InterPro" id="IPR016125">
    <property type="entry name" value="Peptidase_C15-like"/>
</dbReference>
<evidence type="ECO:0008006" key="7">
    <source>
        <dbReference type="Google" id="ProtNLM"/>
    </source>
</evidence>
<evidence type="ECO:0000313" key="5">
    <source>
        <dbReference type="EMBL" id="KAK2079018.1"/>
    </source>
</evidence>
<dbReference type="Pfam" id="PF01470">
    <property type="entry name" value="Peptidase_C15"/>
    <property type="match status" value="1"/>
</dbReference>
<dbReference type="InterPro" id="IPR036440">
    <property type="entry name" value="Peptidase_C15-like_sf"/>
</dbReference>
<evidence type="ECO:0000313" key="6">
    <source>
        <dbReference type="Proteomes" id="UP001255856"/>
    </source>
</evidence>
<dbReference type="SUPFAM" id="SSF53182">
    <property type="entry name" value="Pyrrolidone carboxyl peptidase (pyroglutamate aminopeptidase)"/>
    <property type="match status" value="1"/>
</dbReference>